<dbReference type="RefSeq" id="WP_091455745.1">
    <property type="nucleotide sequence ID" value="NZ_FMZZ01000015.1"/>
</dbReference>
<sequence length="315" mass="31950">MRTVLAVDGGPGETDVALVREDGAVLGRGRGPGFAPRSVGVAAAVDVVARTARAALGSEPPFADHVAAYLAGADLPEQESAVREEFLRRGLGHTVDVGNDAFALLRAGTRAGWGVAVVCGAGVNAAGLGPDGRMARLPALGRVSGDWGGGQHLGEEVLWHAVRAEDGRGPATALVSLVRSHFGVARAVDVALAVHRGEIDPVRLADLAWPLLEMTDEVAENLVARLADEVCLLGCSIVDRLGLSGAAVEIVLGGGVLTGGSPSLMGAVAAGYAARVPLARVVVADRPPIVGAVRLGLDRVGAGAIAHERVLAAFD</sequence>
<dbReference type="InterPro" id="IPR002731">
    <property type="entry name" value="ATPase_BadF"/>
</dbReference>
<evidence type="ECO:0000259" key="1">
    <source>
        <dbReference type="Pfam" id="PF01869"/>
    </source>
</evidence>
<dbReference type="Pfam" id="PF01869">
    <property type="entry name" value="BcrAD_BadFG"/>
    <property type="match status" value="1"/>
</dbReference>
<evidence type="ECO:0000313" key="3">
    <source>
        <dbReference type="Proteomes" id="UP000199501"/>
    </source>
</evidence>
<dbReference type="InterPro" id="IPR043129">
    <property type="entry name" value="ATPase_NBD"/>
</dbReference>
<dbReference type="EMBL" id="FMZZ01000015">
    <property type="protein sequence ID" value="SDD65895.1"/>
    <property type="molecule type" value="Genomic_DNA"/>
</dbReference>
<dbReference type="Proteomes" id="UP000199501">
    <property type="component" value="Unassembled WGS sequence"/>
</dbReference>
<evidence type="ECO:0000313" key="2">
    <source>
        <dbReference type="EMBL" id="SDD65895.1"/>
    </source>
</evidence>
<accession>A0A1G6WLH5</accession>
<dbReference type="PANTHER" id="PTHR43190:SF3">
    <property type="entry name" value="N-ACETYL-D-GLUCOSAMINE KINASE"/>
    <property type="match status" value="1"/>
</dbReference>
<feature type="domain" description="ATPase BadF/BadG/BcrA/BcrD type" evidence="1">
    <location>
        <begin position="7"/>
        <end position="258"/>
    </location>
</feature>
<proteinExistence type="predicted"/>
<reference evidence="3" key="1">
    <citation type="submission" date="2016-10" db="EMBL/GenBank/DDBJ databases">
        <authorList>
            <person name="Varghese N."/>
            <person name="Submissions S."/>
        </authorList>
    </citation>
    <scope>NUCLEOTIDE SEQUENCE [LARGE SCALE GENOMIC DNA]</scope>
    <source>
        <strain evidence="3">IBRC-M 10403</strain>
    </source>
</reference>
<protein>
    <submittedName>
        <fullName evidence="2">BadF-type ATPase</fullName>
    </submittedName>
</protein>
<dbReference type="InterPro" id="IPR052519">
    <property type="entry name" value="Euk-type_GlcNAc_Kinase"/>
</dbReference>
<name>A0A1G6WLH5_9PSEU</name>
<organism evidence="2 3">
    <name type="scientific">Actinokineospora iranica</name>
    <dbReference type="NCBI Taxonomy" id="1271860"/>
    <lineage>
        <taxon>Bacteria</taxon>
        <taxon>Bacillati</taxon>
        <taxon>Actinomycetota</taxon>
        <taxon>Actinomycetes</taxon>
        <taxon>Pseudonocardiales</taxon>
        <taxon>Pseudonocardiaceae</taxon>
        <taxon>Actinokineospora</taxon>
    </lineage>
</organism>
<dbReference type="Gene3D" id="3.30.420.40">
    <property type="match status" value="2"/>
</dbReference>
<dbReference type="STRING" id="1271860.SAMN05216174_11536"/>
<dbReference type="OrthoDB" id="5524856at2"/>
<dbReference type="AlphaFoldDB" id="A0A1G6WLH5"/>
<dbReference type="SUPFAM" id="SSF53067">
    <property type="entry name" value="Actin-like ATPase domain"/>
    <property type="match status" value="2"/>
</dbReference>
<dbReference type="PANTHER" id="PTHR43190">
    <property type="entry name" value="N-ACETYL-D-GLUCOSAMINE KINASE"/>
    <property type="match status" value="1"/>
</dbReference>
<gene>
    <name evidence="2" type="ORF">SAMN05216174_11536</name>
</gene>
<keyword evidence="3" id="KW-1185">Reference proteome</keyword>